<proteinExistence type="predicted"/>
<dbReference type="EMBL" id="CP147247">
    <property type="protein sequence ID" value="WYJ88793.1"/>
    <property type="molecule type" value="Genomic_DNA"/>
</dbReference>
<dbReference type="AlphaFoldDB" id="A0AAQ3VXB9"/>
<reference evidence="1" key="1">
    <citation type="submission" date="2017-05" db="EMBL/GenBank/DDBJ databases">
        <authorList>
            <consortium name="The Broad Institute Genomics Platform"/>
            <consortium name="The Broad Institute Genomic Center for Infectious Diseases"/>
            <person name="Earl A."/>
            <person name="Manson A."/>
            <person name="Schwartman J."/>
            <person name="Gilmore M."/>
            <person name="Abouelleil A."/>
            <person name="Cao P."/>
            <person name="Chapman S."/>
            <person name="Cusick C."/>
            <person name="Shea T."/>
            <person name="Young S."/>
            <person name="Neafsey D."/>
            <person name="Nusbaum C."/>
            <person name="Birren B."/>
        </authorList>
    </citation>
    <scope>NUCLEOTIDE SEQUENCE</scope>
    <source>
        <strain evidence="1">9E7_DIV0242</strain>
    </source>
</reference>
<organism evidence="1 2">
    <name type="scientific">Candidatus Enterococcus clewellii</name>
    <dbReference type="NCBI Taxonomy" id="1834193"/>
    <lineage>
        <taxon>Bacteria</taxon>
        <taxon>Bacillati</taxon>
        <taxon>Bacillota</taxon>
        <taxon>Bacilli</taxon>
        <taxon>Lactobacillales</taxon>
        <taxon>Enterococcaceae</taxon>
        <taxon>Enterococcus</taxon>
    </lineage>
</organism>
<evidence type="ECO:0000313" key="1">
    <source>
        <dbReference type="EMBL" id="WYJ88793.1"/>
    </source>
</evidence>
<evidence type="ECO:0000313" key="2">
    <source>
        <dbReference type="Proteomes" id="UP000195141"/>
    </source>
</evidence>
<accession>A0AAQ3VXB9</accession>
<sequence>MAWISHHGATDDCGKWEHVLISLHGKTTGLPTFQQIKDSKQCFHPNCQHHVNVVKSLELVHPDILATTKKKLGKNM</sequence>
<dbReference type="Proteomes" id="UP000195141">
    <property type="component" value="Chromosome"/>
</dbReference>
<gene>
    <name evidence="1" type="ORF">A5888_000512</name>
</gene>
<protein>
    <submittedName>
        <fullName evidence="1">Uncharacterized protein</fullName>
    </submittedName>
</protein>
<keyword evidence="2" id="KW-1185">Reference proteome</keyword>
<reference evidence="1" key="2">
    <citation type="submission" date="2024-03" db="EMBL/GenBank/DDBJ databases">
        <title>The Genome Sequence of Enterococcus sp. DIV0242b.</title>
        <authorList>
            <consortium name="The Broad Institute Genomics Platform"/>
            <consortium name="The Broad Institute Microbial Omics Core"/>
            <consortium name="The Broad Institute Genomic Center for Infectious Diseases"/>
            <person name="Earl A."/>
            <person name="Manson A."/>
            <person name="Gilmore M."/>
            <person name="Schwartman J."/>
            <person name="Shea T."/>
            <person name="Abouelleil A."/>
            <person name="Cao P."/>
            <person name="Chapman S."/>
            <person name="Cusick C."/>
            <person name="Young S."/>
            <person name="Neafsey D."/>
            <person name="Nusbaum C."/>
            <person name="Birren B."/>
        </authorList>
    </citation>
    <scope>NUCLEOTIDE SEQUENCE</scope>
    <source>
        <strain evidence="1">9E7_DIV0242</strain>
    </source>
</reference>
<name>A0AAQ3VXB9_9ENTE</name>